<dbReference type="PIRSF" id="PIRSF000183">
    <property type="entry name" value="Alanine_dh"/>
    <property type="match status" value="1"/>
</dbReference>
<keyword evidence="10" id="KW-0547">Nucleotide-binding</keyword>
<feature type="binding site" evidence="11">
    <location>
        <position position="324"/>
    </location>
    <ligand>
        <name>Mg(2+)</name>
        <dbReference type="ChEBI" id="CHEBI:18420"/>
    </ligand>
</feature>
<keyword evidence="11" id="KW-0460">Magnesium</keyword>
<evidence type="ECO:0000256" key="9">
    <source>
        <dbReference type="PIRSR" id="PIRSR000183-2"/>
    </source>
</evidence>
<dbReference type="AlphaFoldDB" id="A0A4R6BYB0"/>
<feature type="binding site" evidence="10">
    <location>
        <begin position="268"/>
        <end position="271"/>
    </location>
    <ligand>
        <name>NAD(+)</name>
        <dbReference type="ChEBI" id="CHEBI:57540"/>
    </ligand>
</feature>
<evidence type="ECO:0000256" key="2">
    <source>
        <dbReference type="ARBA" id="ARBA00005689"/>
    </source>
</evidence>
<dbReference type="GO" id="GO:0042853">
    <property type="term" value="P:L-alanine catabolic process"/>
    <property type="evidence" value="ECO:0007669"/>
    <property type="project" value="UniProtKB-UniPathway"/>
</dbReference>
<reference evidence="14 15" key="1">
    <citation type="submission" date="2019-01" db="EMBL/GenBank/DDBJ databases">
        <title>Draft genome sequences of the type strains of six Macrococcus species.</title>
        <authorList>
            <person name="Mazhar S."/>
            <person name="Altermann E."/>
            <person name="Hill C."/>
            <person name="Mcauliffe O."/>
        </authorList>
    </citation>
    <scope>NUCLEOTIDE SEQUENCE [LARGE SCALE GENOMIC DNA]</scope>
    <source>
        <strain evidence="14 15">ATCC 51825</strain>
    </source>
</reference>
<feature type="domain" description="Alanine dehydrogenase/pyridine nucleotide transhydrogenase NAD(H)-binding" evidence="12">
    <location>
        <begin position="146"/>
        <end position="298"/>
    </location>
</feature>
<dbReference type="EC" id="1.4.1.1" evidence="7"/>
<dbReference type="RefSeq" id="WP_133452284.1">
    <property type="nucleotide sequence ID" value="NZ_SCWF01000011.1"/>
</dbReference>
<feature type="binding site" evidence="10">
    <location>
        <position position="131"/>
    </location>
    <ligand>
        <name>NAD(+)</name>
        <dbReference type="ChEBI" id="CHEBI:57540"/>
    </ligand>
</feature>
<dbReference type="InterPro" id="IPR007886">
    <property type="entry name" value="AlaDH/PNT_N"/>
</dbReference>
<dbReference type="SMART" id="SM01003">
    <property type="entry name" value="AlaDh_PNT_N"/>
    <property type="match status" value="1"/>
</dbReference>
<comment type="cofactor">
    <cofactor evidence="11">
        <name>Mg(2+)</name>
        <dbReference type="ChEBI" id="CHEBI:18420"/>
    </cofactor>
    <text evidence="11">Binds 1 Mg(2+) ion per subunit.</text>
</comment>
<accession>A0A4R6BYB0</accession>
<dbReference type="PANTHER" id="PTHR42795:SF1">
    <property type="entry name" value="ALANINE DEHYDROGENASE"/>
    <property type="match status" value="1"/>
</dbReference>
<feature type="binding site" evidence="10">
    <location>
        <position position="221"/>
    </location>
    <ligand>
        <name>NAD(+)</name>
        <dbReference type="ChEBI" id="CHEBI:57540"/>
    </ligand>
</feature>
<comment type="function">
    <text evidence="6 7">May play a role in cell wall synthesis as L-alanine is an important constituent of the peptidoglycan layer.</text>
</comment>
<feature type="binding site" evidence="10">
    <location>
        <position position="203"/>
    </location>
    <ligand>
        <name>NAD(+)</name>
        <dbReference type="ChEBI" id="CHEBI:57540"/>
    </ligand>
</feature>
<evidence type="ECO:0000256" key="10">
    <source>
        <dbReference type="PIRSR" id="PIRSR000183-3"/>
    </source>
</evidence>
<evidence type="ECO:0000256" key="8">
    <source>
        <dbReference type="PIRSR" id="PIRSR000183-1"/>
    </source>
</evidence>
<dbReference type="Gene3D" id="3.40.50.720">
    <property type="entry name" value="NAD(P)-binding Rossmann-like Domain"/>
    <property type="match status" value="2"/>
</dbReference>
<evidence type="ECO:0000256" key="5">
    <source>
        <dbReference type="ARBA" id="ARBA00049277"/>
    </source>
</evidence>
<feature type="binding site" evidence="10">
    <location>
        <position position="280"/>
    </location>
    <ligand>
        <name>NAD(+)</name>
        <dbReference type="ChEBI" id="CHEBI:57540"/>
    </ligand>
</feature>
<feature type="active site" description="Proton donor/acceptor" evidence="8">
    <location>
        <position position="271"/>
    </location>
</feature>
<evidence type="ECO:0000256" key="11">
    <source>
        <dbReference type="PIRSR" id="PIRSR000183-4"/>
    </source>
</evidence>
<dbReference type="InterPro" id="IPR036291">
    <property type="entry name" value="NAD(P)-bd_dom_sf"/>
</dbReference>
<dbReference type="Pfam" id="PF05222">
    <property type="entry name" value="AlaDh_PNT_N"/>
    <property type="match status" value="1"/>
</dbReference>
<dbReference type="GO" id="GO:0005886">
    <property type="term" value="C:plasma membrane"/>
    <property type="evidence" value="ECO:0007669"/>
    <property type="project" value="TreeGrafter"/>
</dbReference>
<feature type="binding site" evidence="9">
    <location>
        <position position="15"/>
    </location>
    <ligand>
        <name>substrate</name>
    </ligand>
</feature>
<feature type="domain" description="Alanine dehydrogenase/pyridine nucleotide transhydrogenase N-terminal" evidence="13">
    <location>
        <begin position="4"/>
        <end position="134"/>
    </location>
</feature>
<evidence type="ECO:0000259" key="13">
    <source>
        <dbReference type="SMART" id="SM01003"/>
    </source>
</evidence>
<evidence type="ECO:0000313" key="14">
    <source>
        <dbReference type="EMBL" id="TDM13418.1"/>
    </source>
</evidence>
<dbReference type="SUPFAM" id="SSF51735">
    <property type="entry name" value="NAD(P)-binding Rossmann-fold domains"/>
    <property type="match status" value="1"/>
</dbReference>
<dbReference type="SMART" id="SM01002">
    <property type="entry name" value="AlaDh_PNT_C"/>
    <property type="match status" value="1"/>
</dbReference>
<dbReference type="GO" id="GO:0000166">
    <property type="term" value="F:nucleotide binding"/>
    <property type="evidence" value="ECO:0007669"/>
    <property type="project" value="UniProtKB-KW"/>
</dbReference>
<dbReference type="OrthoDB" id="9804592at2"/>
<keyword evidence="4 7" id="KW-0520">NAD</keyword>
<comment type="similarity">
    <text evidence="2 7">Belongs to the AlaDH/PNT family.</text>
</comment>
<dbReference type="InterPro" id="IPR007698">
    <property type="entry name" value="AlaDH/PNT_NAD(H)-bd"/>
</dbReference>
<dbReference type="Proteomes" id="UP000294843">
    <property type="component" value="Unassembled WGS sequence"/>
</dbReference>
<feature type="active site" description="Proton donor/acceptor" evidence="8">
    <location>
        <position position="94"/>
    </location>
</feature>
<proteinExistence type="inferred from homology"/>
<organism evidence="14 15">
    <name type="scientific">Macrococcus bovicus</name>
    <dbReference type="NCBI Taxonomy" id="69968"/>
    <lineage>
        <taxon>Bacteria</taxon>
        <taxon>Bacillati</taxon>
        <taxon>Bacillota</taxon>
        <taxon>Bacilli</taxon>
        <taxon>Bacillales</taxon>
        <taxon>Staphylococcaceae</taxon>
        <taxon>Macrococcus</taxon>
    </lineage>
</organism>
<dbReference type="CDD" id="cd05305">
    <property type="entry name" value="L-AlaDH"/>
    <property type="match status" value="1"/>
</dbReference>
<comment type="pathway">
    <text evidence="1 7">Amino-acid degradation; L-alanine degradation via dehydrogenase pathway; NH(3) and pyruvate from L-alanine: step 1/1.</text>
</comment>
<keyword evidence="3 7" id="KW-0560">Oxidoreductase</keyword>
<feature type="binding site" evidence="9">
    <location>
        <position position="73"/>
    </location>
    <ligand>
        <name>substrate</name>
    </ligand>
</feature>
<dbReference type="InterPro" id="IPR008142">
    <property type="entry name" value="AlaDH/PNT_CS1"/>
</dbReference>
<dbReference type="GO" id="GO:0046872">
    <property type="term" value="F:metal ion binding"/>
    <property type="evidence" value="ECO:0007669"/>
    <property type="project" value="UniProtKB-KW"/>
</dbReference>
<evidence type="ECO:0000313" key="15">
    <source>
        <dbReference type="Proteomes" id="UP000294843"/>
    </source>
</evidence>
<dbReference type="PANTHER" id="PTHR42795">
    <property type="entry name" value="ALANINE DEHYDROGENASE"/>
    <property type="match status" value="1"/>
</dbReference>
<keyword evidence="11" id="KW-0479">Metal-binding</keyword>
<dbReference type="GO" id="GO:0000286">
    <property type="term" value="F:alanine dehydrogenase activity"/>
    <property type="evidence" value="ECO:0007669"/>
    <property type="project" value="UniProtKB-UniRule"/>
</dbReference>
<comment type="caution">
    <text evidence="14">The sequence shown here is derived from an EMBL/GenBank/DDBJ whole genome shotgun (WGS) entry which is preliminary data.</text>
</comment>
<protein>
    <recommendedName>
        <fullName evidence="7">Alanine dehydrogenase</fullName>
        <ecNumber evidence="7">1.4.1.1</ecNumber>
    </recommendedName>
</protein>
<dbReference type="PROSITE" id="PS00836">
    <property type="entry name" value="ALADH_PNT_1"/>
    <property type="match status" value="1"/>
</dbReference>
<keyword evidence="15" id="KW-1185">Reference proteome</keyword>
<evidence type="ECO:0000256" key="4">
    <source>
        <dbReference type="ARBA" id="ARBA00023027"/>
    </source>
</evidence>
<name>A0A4R6BYB0_9STAP</name>
<dbReference type="UniPathway" id="UPA00527">
    <property type="reaction ID" value="UER00585"/>
</dbReference>
<dbReference type="EMBL" id="SCWF01000011">
    <property type="protein sequence ID" value="TDM13418.1"/>
    <property type="molecule type" value="Genomic_DNA"/>
</dbReference>
<sequence>MKIGIVKELKQGEGRVACTPENVKKLVDSGSEVVVQQDAGIGSGFTDDMYVEAGGQIVSHEEAWTADLIIKVKEPAASEFQYFRKGQIIWGFLHLASSKETVEAMKEAGVTAISGETIIKDGKAELLAPMSAIAGQRSALMGAYYLEGQHQGQGILLSGVQEGVDIPGGTVVIFGGGAAAVNAANISLGLNSKVIIIELNDERINWLTEHYAGRNVEIVKSTPANLAEEIKKADIFISTILIPGAKPPKLVTREMVKSMKKGSVIVDIAIDQGGTVEGIRPTTIADPVYVEDGIIHYAVPNQPGAVPRTSTMALAQGNIKYLLEISEKGLETALTEDAELRTGVNIYRGHITHKGLADSHDMAYEELESLLKK</sequence>
<dbReference type="NCBIfam" id="TIGR00518">
    <property type="entry name" value="alaDH"/>
    <property type="match status" value="1"/>
</dbReference>
<evidence type="ECO:0000256" key="1">
    <source>
        <dbReference type="ARBA" id="ARBA00005206"/>
    </source>
</evidence>
<gene>
    <name evidence="14" type="primary">ald</name>
    <name evidence="14" type="ORF">ERX55_09215</name>
</gene>
<evidence type="ECO:0000259" key="12">
    <source>
        <dbReference type="SMART" id="SM01002"/>
    </source>
</evidence>
<dbReference type="InterPro" id="IPR008141">
    <property type="entry name" value="Ala_DH"/>
</dbReference>
<feature type="binding site" evidence="10">
    <location>
        <begin position="240"/>
        <end position="241"/>
    </location>
    <ligand>
        <name>NAD(+)</name>
        <dbReference type="ChEBI" id="CHEBI:57540"/>
    </ligand>
</feature>
<dbReference type="Pfam" id="PF01262">
    <property type="entry name" value="AlaDh_PNT_C"/>
    <property type="match status" value="1"/>
</dbReference>
<evidence type="ECO:0000256" key="7">
    <source>
        <dbReference type="PIRNR" id="PIRNR000183"/>
    </source>
</evidence>
<evidence type="ECO:0000256" key="6">
    <source>
        <dbReference type="ARBA" id="ARBA00056662"/>
    </source>
</evidence>
<dbReference type="SUPFAM" id="SSF52283">
    <property type="entry name" value="Formate/glycerate dehydrogenase catalytic domain-like"/>
    <property type="match status" value="1"/>
</dbReference>
<evidence type="ECO:0000256" key="3">
    <source>
        <dbReference type="ARBA" id="ARBA00023002"/>
    </source>
</evidence>
<dbReference type="FunFam" id="3.40.50.720:FF:000433">
    <property type="entry name" value="Alanine dehydrogenase 1"/>
    <property type="match status" value="1"/>
</dbReference>
<comment type="catalytic activity">
    <reaction evidence="5 7">
        <text>L-alanine + NAD(+) + H2O = pyruvate + NH4(+) + NADH + H(+)</text>
        <dbReference type="Rhea" id="RHEA:18405"/>
        <dbReference type="ChEBI" id="CHEBI:15361"/>
        <dbReference type="ChEBI" id="CHEBI:15377"/>
        <dbReference type="ChEBI" id="CHEBI:15378"/>
        <dbReference type="ChEBI" id="CHEBI:28938"/>
        <dbReference type="ChEBI" id="CHEBI:57540"/>
        <dbReference type="ChEBI" id="CHEBI:57945"/>
        <dbReference type="ChEBI" id="CHEBI:57972"/>
        <dbReference type="EC" id="1.4.1.1"/>
    </reaction>
</comment>